<gene>
    <name evidence="2" type="ORF">PVAP13_1NG072000</name>
</gene>
<reference evidence="2" key="1">
    <citation type="submission" date="2020-05" db="EMBL/GenBank/DDBJ databases">
        <title>WGS assembly of Panicum virgatum.</title>
        <authorList>
            <person name="Lovell J.T."/>
            <person name="Jenkins J."/>
            <person name="Shu S."/>
            <person name="Juenger T.E."/>
            <person name="Schmutz J."/>
        </authorList>
    </citation>
    <scope>NUCLEOTIDE SEQUENCE</scope>
    <source>
        <strain evidence="2">AP13</strain>
    </source>
</reference>
<proteinExistence type="predicted"/>
<dbReference type="Proteomes" id="UP000823388">
    <property type="component" value="Chromosome 1N"/>
</dbReference>
<comment type="caution">
    <text evidence="2">The sequence shown here is derived from an EMBL/GenBank/DDBJ whole genome shotgun (WGS) entry which is preliminary data.</text>
</comment>
<evidence type="ECO:0000313" key="2">
    <source>
        <dbReference type="EMBL" id="KAG2648900.1"/>
    </source>
</evidence>
<keyword evidence="3" id="KW-1185">Reference proteome</keyword>
<dbReference type="AlphaFoldDB" id="A0A8T0WLJ0"/>
<feature type="region of interest" description="Disordered" evidence="1">
    <location>
        <begin position="26"/>
        <end position="79"/>
    </location>
</feature>
<organism evidence="2 3">
    <name type="scientific">Panicum virgatum</name>
    <name type="common">Blackwell switchgrass</name>
    <dbReference type="NCBI Taxonomy" id="38727"/>
    <lineage>
        <taxon>Eukaryota</taxon>
        <taxon>Viridiplantae</taxon>
        <taxon>Streptophyta</taxon>
        <taxon>Embryophyta</taxon>
        <taxon>Tracheophyta</taxon>
        <taxon>Spermatophyta</taxon>
        <taxon>Magnoliopsida</taxon>
        <taxon>Liliopsida</taxon>
        <taxon>Poales</taxon>
        <taxon>Poaceae</taxon>
        <taxon>PACMAD clade</taxon>
        <taxon>Panicoideae</taxon>
        <taxon>Panicodae</taxon>
        <taxon>Paniceae</taxon>
        <taxon>Panicinae</taxon>
        <taxon>Panicum</taxon>
        <taxon>Panicum sect. Hiantes</taxon>
    </lineage>
</organism>
<evidence type="ECO:0000256" key="1">
    <source>
        <dbReference type="SAM" id="MobiDB-lite"/>
    </source>
</evidence>
<protein>
    <submittedName>
        <fullName evidence="2">Uncharacterized protein</fullName>
    </submittedName>
</protein>
<name>A0A8T0WLJ0_PANVG</name>
<accession>A0A8T0WLJ0</accession>
<dbReference type="EMBL" id="CM029038">
    <property type="protein sequence ID" value="KAG2648900.1"/>
    <property type="molecule type" value="Genomic_DNA"/>
</dbReference>
<sequence>MSDCQFLRGEDGAAVVDRLRGDRAQVHGGGVRRGRAGGGVLEREGLQGRAAGRPSRMGWRPSSCSSTAAASPAPGPSCRRPCRSLGLKPKKHICHIFSSIFVGLIHDSTVQSFC</sequence>
<feature type="compositionally biased region" description="Low complexity" evidence="1">
    <location>
        <begin position="60"/>
        <end position="79"/>
    </location>
</feature>
<evidence type="ECO:0000313" key="3">
    <source>
        <dbReference type="Proteomes" id="UP000823388"/>
    </source>
</evidence>